<comment type="caution">
    <text evidence="1">The sequence shown here is derived from an EMBL/GenBank/DDBJ whole genome shotgun (WGS) entry which is preliminary data.</text>
</comment>
<name>A0A841JS30_9BACT</name>
<dbReference type="OrthoDB" id="582873at2"/>
<keyword evidence="2" id="KW-1185">Reference proteome</keyword>
<proteinExistence type="predicted"/>
<accession>A0A841JS30</accession>
<dbReference type="AlphaFoldDB" id="A0A841JS30"/>
<gene>
    <name evidence="1" type="ORF">HNQ77_002068</name>
</gene>
<reference evidence="1 2" key="1">
    <citation type="submission" date="2020-08" db="EMBL/GenBank/DDBJ databases">
        <title>Genomic Encyclopedia of Type Strains, Phase IV (KMG-IV): sequencing the most valuable type-strain genomes for metagenomic binning, comparative biology and taxonomic classification.</title>
        <authorList>
            <person name="Goeker M."/>
        </authorList>
    </citation>
    <scope>NUCLEOTIDE SEQUENCE [LARGE SCALE GENOMIC DNA]</scope>
    <source>
        <strain evidence="1 2">DSM 103733</strain>
    </source>
</reference>
<protein>
    <recommendedName>
        <fullName evidence="3">Abi-like protein</fullName>
    </recommendedName>
</protein>
<dbReference type="RefSeq" id="WP_156185905.1">
    <property type="nucleotide sequence ID" value="NZ_JACHEK010000004.1"/>
</dbReference>
<evidence type="ECO:0008006" key="3">
    <source>
        <dbReference type="Google" id="ProtNLM"/>
    </source>
</evidence>
<sequence length="206" mass="22933">MKRYLAATAQNLGDAVSLYEQNIALSEMTFGLLHGLEVAIRNSMHDQLSAHFATPRWYTVAPLSSYSLDKVHAAVRDAGGSNASPGKVVAELMFGFWTDLAAQRYHWSLWQPCLSATFPGVRLSRPVIHRRLEDIRWLRNRVAHHEPILTSAGSLYAGHQRRISLEELAGCGDWISPALGGWMRAYFRFGQATAIVNNVATSGWLL</sequence>
<dbReference type="EMBL" id="JACHEK010000004">
    <property type="protein sequence ID" value="MBB6144116.1"/>
    <property type="molecule type" value="Genomic_DNA"/>
</dbReference>
<dbReference type="Proteomes" id="UP000538666">
    <property type="component" value="Unassembled WGS sequence"/>
</dbReference>
<evidence type="ECO:0000313" key="1">
    <source>
        <dbReference type="EMBL" id="MBB6144116.1"/>
    </source>
</evidence>
<evidence type="ECO:0000313" key="2">
    <source>
        <dbReference type="Proteomes" id="UP000538666"/>
    </source>
</evidence>
<organism evidence="1 2">
    <name type="scientific">Silvibacterium bohemicum</name>
    <dbReference type="NCBI Taxonomy" id="1577686"/>
    <lineage>
        <taxon>Bacteria</taxon>
        <taxon>Pseudomonadati</taxon>
        <taxon>Acidobacteriota</taxon>
        <taxon>Terriglobia</taxon>
        <taxon>Terriglobales</taxon>
        <taxon>Acidobacteriaceae</taxon>
        <taxon>Silvibacterium</taxon>
    </lineage>
</organism>